<evidence type="ECO:0000313" key="4">
    <source>
        <dbReference type="Proteomes" id="UP000789706"/>
    </source>
</evidence>
<dbReference type="Proteomes" id="UP000789706">
    <property type="component" value="Unassembled WGS sequence"/>
</dbReference>
<keyword evidence="1" id="KW-0175">Coiled coil</keyword>
<comment type="caution">
    <text evidence="3">The sequence shown here is derived from an EMBL/GenBank/DDBJ whole genome shotgun (WGS) entry which is preliminary data.</text>
</comment>
<evidence type="ECO:0000256" key="1">
    <source>
        <dbReference type="SAM" id="Coils"/>
    </source>
</evidence>
<feature type="compositionally biased region" description="Low complexity" evidence="2">
    <location>
        <begin position="174"/>
        <end position="192"/>
    </location>
</feature>
<sequence length="599" mass="69365">MNWTSSKRGRLKIKVEQQKQREFFNRQRLKKIRTLLKPNSKYSKTLPNINVVRKNCIKKLSSRDSNISTDHESDKKSLSVSLSLKHSKLRKSSMEDYTIKSYHDSEINEMNYSKDKNIEDSWNMISDIEKRKQNLLRDNNWAGINYLSLSKNFINPDKLNKEKPRNSKSIRKYSIQSNVSSSSRNSERQGSVDNTMDNDNEQFTIINSMSPLGGLTTLAPSVSAETLKWNEFLNHSNLSAESINDFDFVQTNQKTSHLNPLDQNDVNDVNIIQETNQSTPSLISKTITTSGFHSIDSIEPKSIIKTSTEWEKKLLLDDESVDSVQPSFNSDYYETTKYNSQQNKINKKIPENQLKDDELELSSQTNVGMQNDSSVNTQGATVYAEDELRLSIDSDYEVIDKNALNRIHNLEIKNANLQLEISLLKQDVKWLMETVNNCDEFTKKIKQFNLQELLKKLEITDIKSFNVNEPYERNEERDGIRCSSMQLEDLNNKKQNNVELISKIEKIHLLTSSTSPLYEDHHSVESEMEFTESPTLRYQTKKHNNWMHSSSGIIDDNTSPCTMNKDTPLMSNNEEYDGLDENNDDPQKYLEFDYEEIKE</sequence>
<organism evidence="3 4">
    <name type="scientific">Diversispora eburnea</name>
    <dbReference type="NCBI Taxonomy" id="1213867"/>
    <lineage>
        <taxon>Eukaryota</taxon>
        <taxon>Fungi</taxon>
        <taxon>Fungi incertae sedis</taxon>
        <taxon>Mucoromycota</taxon>
        <taxon>Glomeromycotina</taxon>
        <taxon>Glomeromycetes</taxon>
        <taxon>Diversisporales</taxon>
        <taxon>Diversisporaceae</taxon>
        <taxon>Diversispora</taxon>
    </lineage>
</organism>
<feature type="compositionally biased region" description="Polar residues" evidence="2">
    <location>
        <begin position="550"/>
        <end position="573"/>
    </location>
</feature>
<protein>
    <submittedName>
        <fullName evidence="3">120_t:CDS:1</fullName>
    </submittedName>
</protein>
<evidence type="ECO:0000313" key="3">
    <source>
        <dbReference type="EMBL" id="CAG8464037.1"/>
    </source>
</evidence>
<gene>
    <name evidence="3" type="ORF">DEBURN_LOCUS2828</name>
</gene>
<feature type="compositionally biased region" description="Acidic residues" evidence="2">
    <location>
        <begin position="574"/>
        <end position="584"/>
    </location>
</feature>
<proteinExistence type="predicted"/>
<dbReference type="AlphaFoldDB" id="A0A9N8Z3W4"/>
<keyword evidence="4" id="KW-1185">Reference proteome</keyword>
<feature type="coiled-coil region" evidence="1">
    <location>
        <begin position="400"/>
        <end position="427"/>
    </location>
</feature>
<name>A0A9N8Z3W4_9GLOM</name>
<reference evidence="3" key="1">
    <citation type="submission" date="2021-06" db="EMBL/GenBank/DDBJ databases">
        <authorList>
            <person name="Kallberg Y."/>
            <person name="Tangrot J."/>
            <person name="Rosling A."/>
        </authorList>
    </citation>
    <scope>NUCLEOTIDE SEQUENCE</scope>
    <source>
        <strain evidence="3">AZ414A</strain>
    </source>
</reference>
<evidence type="ECO:0000256" key="2">
    <source>
        <dbReference type="SAM" id="MobiDB-lite"/>
    </source>
</evidence>
<feature type="region of interest" description="Disordered" evidence="2">
    <location>
        <begin position="157"/>
        <end position="198"/>
    </location>
</feature>
<accession>A0A9N8Z3W4</accession>
<feature type="region of interest" description="Disordered" evidence="2">
    <location>
        <begin position="550"/>
        <end position="586"/>
    </location>
</feature>
<dbReference type="OrthoDB" id="2392083at2759"/>
<dbReference type="EMBL" id="CAJVPK010000163">
    <property type="protein sequence ID" value="CAG8464037.1"/>
    <property type="molecule type" value="Genomic_DNA"/>
</dbReference>